<protein>
    <submittedName>
        <fullName evidence="6">Precorrin-8X methylmutase</fullName>
    </submittedName>
</protein>
<dbReference type="Gene3D" id="3.40.50.10230">
    <property type="entry name" value="Cobalamin biosynthesis CobH/CbiC, precorrin-8X methylmutase"/>
    <property type="match status" value="1"/>
</dbReference>
<dbReference type="AlphaFoldDB" id="A0A1M6D3A4"/>
<evidence type="ECO:0000313" key="6">
    <source>
        <dbReference type="EMBL" id="SHI67679.1"/>
    </source>
</evidence>
<comment type="similarity">
    <text evidence="2">Belongs to the CobH/CbiC family.</text>
</comment>
<reference evidence="6 7" key="1">
    <citation type="submission" date="2016-11" db="EMBL/GenBank/DDBJ databases">
        <authorList>
            <person name="Jaros S."/>
            <person name="Januszkiewicz K."/>
            <person name="Wedrychowicz H."/>
        </authorList>
    </citation>
    <scope>NUCLEOTIDE SEQUENCE [LARGE SCALE GENOMIC DNA]</scope>
    <source>
        <strain evidence="6 7">DSM 19022</strain>
    </source>
</reference>
<evidence type="ECO:0000256" key="1">
    <source>
        <dbReference type="ARBA" id="ARBA00004953"/>
    </source>
</evidence>
<evidence type="ECO:0000259" key="5">
    <source>
        <dbReference type="Pfam" id="PF02570"/>
    </source>
</evidence>
<dbReference type="InterPro" id="IPR036588">
    <property type="entry name" value="CobH/CbiC_sf"/>
</dbReference>
<feature type="domain" description="Cobalamin biosynthesis precorrin-8X methylmutase CobH/CbiC" evidence="5">
    <location>
        <begin position="12"/>
        <end position="207"/>
    </location>
</feature>
<dbReference type="GO" id="GO:0009236">
    <property type="term" value="P:cobalamin biosynthetic process"/>
    <property type="evidence" value="ECO:0007669"/>
    <property type="project" value="UniProtKB-UniPathway"/>
</dbReference>
<sequence length="211" mass="22939">MLEGIEIIKPGDIEEKSFEILAGILGDREFSKEHEPIIKRVIHTTADFEYADLINISDDAVESAFNAIRGGGSLVTDTKMALAGINKKNLAKYGGQVYCFMDDEDVAAEAKARNITRASLCMEKASKNSNIRIYVIGNAPTALIRLYELISEGVVDPALVIGVPVGFVNVIESKEMIKKLKVPYIITEGRKGGSNVAAAIVNAILYMMGRD</sequence>
<dbReference type="InterPro" id="IPR003722">
    <property type="entry name" value="Cbl_synth_CobH/CbiC"/>
</dbReference>
<proteinExistence type="inferred from homology"/>
<name>A0A1M6D3A4_9FIRM</name>
<dbReference type="OrthoDB" id="9780708at2"/>
<dbReference type="GO" id="GO:0016993">
    <property type="term" value="F:precorrin-8X methylmutase activity"/>
    <property type="evidence" value="ECO:0007669"/>
    <property type="project" value="InterPro"/>
</dbReference>
<organism evidence="6 7">
    <name type="scientific">Lutispora thermophila DSM 19022</name>
    <dbReference type="NCBI Taxonomy" id="1122184"/>
    <lineage>
        <taxon>Bacteria</taxon>
        <taxon>Bacillati</taxon>
        <taxon>Bacillota</taxon>
        <taxon>Clostridia</taxon>
        <taxon>Lutisporales</taxon>
        <taxon>Lutisporaceae</taxon>
        <taxon>Lutispora</taxon>
    </lineage>
</organism>
<evidence type="ECO:0000313" key="7">
    <source>
        <dbReference type="Proteomes" id="UP000184442"/>
    </source>
</evidence>
<accession>A0A1M6D3A4</accession>
<dbReference type="Proteomes" id="UP000184442">
    <property type="component" value="Unassembled WGS sequence"/>
</dbReference>
<dbReference type="EMBL" id="FQZS01000006">
    <property type="protein sequence ID" value="SHI67679.1"/>
    <property type="molecule type" value="Genomic_DNA"/>
</dbReference>
<dbReference type="PANTHER" id="PTHR43588:SF1">
    <property type="entry name" value="COBALT-PRECORRIN-8 METHYLMUTASE"/>
    <property type="match status" value="1"/>
</dbReference>
<dbReference type="UniPathway" id="UPA00148"/>
<evidence type="ECO:0000256" key="4">
    <source>
        <dbReference type="ARBA" id="ARBA00023235"/>
    </source>
</evidence>
<comment type="pathway">
    <text evidence="1">Cofactor biosynthesis; adenosylcobalamin biosynthesis.</text>
</comment>
<keyword evidence="4" id="KW-0413">Isomerase</keyword>
<dbReference type="Pfam" id="PF02570">
    <property type="entry name" value="CbiC"/>
    <property type="match status" value="1"/>
</dbReference>
<dbReference type="RefSeq" id="WP_073025127.1">
    <property type="nucleotide sequence ID" value="NZ_FQZS01000006.1"/>
</dbReference>
<evidence type="ECO:0000256" key="2">
    <source>
        <dbReference type="ARBA" id="ARBA00009774"/>
    </source>
</evidence>
<dbReference type="SUPFAM" id="SSF63965">
    <property type="entry name" value="Precorrin-8X methylmutase CbiC/CobH"/>
    <property type="match status" value="1"/>
</dbReference>
<dbReference type="STRING" id="1122184.SAMN02745176_00991"/>
<gene>
    <name evidence="6" type="ORF">SAMN02745176_00991</name>
</gene>
<keyword evidence="7" id="KW-1185">Reference proteome</keyword>
<keyword evidence="3" id="KW-0169">Cobalamin biosynthesis</keyword>
<dbReference type="PANTHER" id="PTHR43588">
    <property type="entry name" value="COBALT-PRECORRIN-8 METHYLMUTASE"/>
    <property type="match status" value="1"/>
</dbReference>
<evidence type="ECO:0000256" key="3">
    <source>
        <dbReference type="ARBA" id="ARBA00022573"/>
    </source>
</evidence>